<dbReference type="RefSeq" id="WP_009538937.1">
    <property type="nucleotide sequence ID" value="NZ_ANHY01000003.1"/>
</dbReference>
<evidence type="ECO:0000313" key="1">
    <source>
        <dbReference type="EMBL" id="EKV32449.1"/>
    </source>
</evidence>
<proteinExistence type="predicted"/>
<name>K9H5R4_9PROT</name>
<comment type="caution">
    <text evidence="1">The sequence shown here is derived from an EMBL/GenBank/DDBJ whole genome shotgun (WGS) entry which is preliminary data.</text>
</comment>
<reference evidence="1 2" key="1">
    <citation type="journal article" date="2013" name="Genome Announc.">
        <title>Draft Genome Sequence of an Alphaproteobacterium, Caenispirillum salinarum AK4(T), Isolated from a Solar Saltern.</title>
        <authorList>
            <person name="Khatri I."/>
            <person name="Singh A."/>
            <person name="Korpole S."/>
            <person name="Pinnaka A.K."/>
            <person name="Subramanian S."/>
        </authorList>
    </citation>
    <scope>NUCLEOTIDE SEQUENCE [LARGE SCALE GENOMIC DNA]</scope>
    <source>
        <strain evidence="1 2">AK4</strain>
    </source>
</reference>
<evidence type="ECO:0000313" key="2">
    <source>
        <dbReference type="Proteomes" id="UP000009881"/>
    </source>
</evidence>
<protein>
    <submittedName>
        <fullName evidence="1">Uncharacterized protein</fullName>
    </submittedName>
</protein>
<dbReference type="STRING" id="1238182.C882_2528"/>
<sequence>MRRTIPSSALSTAEPVAWTPAGGGGAAAARQPAPGVDVTGIHGAIAACPRAGVAGIHCPVLPRLAWDVAPRLDRGAAAEAADMAVTAARTGLDCSADCAAAAPVADLAQAALAAAREQAEG</sequence>
<dbReference type="Proteomes" id="UP000009881">
    <property type="component" value="Unassembled WGS sequence"/>
</dbReference>
<gene>
    <name evidence="1" type="ORF">C882_2528</name>
</gene>
<dbReference type="EMBL" id="ANHY01000003">
    <property type="protein sequence ID" value="EKV32449.1"/>
    <property type="molecule type" value="Genomic_DNA"/>
</dbReference>
<organism evidence="1 2">
    <name type="scientific">Caenispirillum salinarum AK4</name>
    <dbReference type="NCBI Taxonomy" id="1238182"/>
    <lineage>
        <taxon>Bacteria</taxon>
        <taxon>Pseudomonadati</taxon>
        <taxon>Pseudomonadota</taxon>
        <taxon>Alphaproteobacteria</taxon>
        <taxon>Rhodospirillales</taxon>
        <taxon>Novispirillaceae</taxon>
        <taxon>Caenispirillum</taxon>
    </lineage>
</organism>
<accession>K9H5R4</accession>
<dbReference type="AlphaFoldDB" id="K9H5R4"/>
<keyword evidence="2" id="KW-1185">Reference proteome</keyword>